<name>A0A015KJM9_RHIIW</name>
<evidence type="ECO:0000313" key="1">
    <source>
        <dbReference type="EMBL" id="EXX59881.1"/>
    </source>
</evidence>
<dbReference type="OrthoDB" id="10269818at2759"/>
<keyword evidence="2" id="KW-1185">Reference proteome</keyword>
<dbReference type="HOGENOM" id="CLU_1714261_0_0_1"/>
<protein>
    <submittedName>
        <fullName evidence="1">Uncharacterized protein</fullName>
    </submittedName>
</protein>
<organism evidence="1 2">
    <name type="scientific">Rhizophagus irregularis (strain DAOM 197198w)</name>
    <name type="common">Glomus intraradices</name>
    <dbReference type="NCBI Taxonomy" id="1432141"/>
    <lineage>
        <taxon>Eukaryota</taxon>
        <taxon>Fungi</taxon>
        <taxon>Fungi incertae sedis</taxon>
        <taxon>Mucoromycota</taxon>
        <taxon>Glomeromycotina</taxon>
        <taxon>Glomeromycetes</taxon>
        <taxon>Glomerales</taxon>
        <taxon>Glomeraceae</taxon>
        <taxon>Rhizophagus</taxon>
    </lineage>
</organism>
<evidence type="ECO:0000313" key="2">
    <source>
        <dbReference type="Proteomes" id="UP000022910"/>
    </source>
</evidence>
<comment type="caution">
    <text evidence="1">The sequence shown here is derived from an EMBL/GenBank/DDBJ whole genome shotgun (WGS) entry which is preliminary data.</text>
</comment>
<accession>A0A015KJM9</accession>
<gene>
    <name evidence="1" type="ORF">RirG_185060</name>
</gene>
<dbReference type="Proteomes" id="UP000022910">
    <property type="component" value="Unassembled WGS sequence"/>
</dbReference>
<dbReference type="AlphaFoldDB" id="A0A015KJM9"/>
<sequence length="153" mass="17765">MPVSSIPLVTLLSELANSEKPTWLFSSLWCFLQIVNPFHQFVFTWMDLKRMNLIPKTGKIPSWFTRLTSIPNLIHYLPAVDVPLVYPPHFLNLQDSALATIDEHSRLKARNRYYWIAGLDASNSLIFGCIFYTVDMHKTRIVYFTHWTTSSSN</sequence>
<proteinExistence type="predicted"/>
<dbReference type="EMBL" id="JEMT01026147">
    <property type="protein sequence ID" value="EXX59881.1"/>
    <property type="molecule type" value="Genomic_DNA"/>
</dbReference>
<reference evidence="1 2" key="1">
    <citation type="submission" date="2014-02" db="EMBL/GenBank/DDBJ databases">
        <title>Single nucleus genome sequencing reveals high similarity among nuclei of an endomycorrhizal fungus.</title>
        <authorList>
            <person name="Lin K."/>
            <person name="Geurts R."/>
            <person name="Zhang Z."/>
            <person name="Limpens E."/>
            <person name="Saunders D.G."/>
            <person name="Mu D."/>
            <person name="Pang E."/>
            <person name="Cao H."/>
            <person name="Cha H."/>
            <person name="Lin T."/>
            <person name="Zhou Q."/>
            <person name="Shang Y."/>
            <person name="Li Y."/>
            <person name="Ivanov S."/>
            <person name="Sharma T."/>
            <person name="Velzen R.V."/>
            <person name="Ruijter N.D."/>
            <person name="Aanen D.K."/>
            <person name="Win J."/>
            <person name="Kamoun S."/>
            <person name="Bisseling T."/>
            <person name="Huang S."/>
        </authorList>
    </citation>
    <scope>NUCLEOTIDE SEQUENCE [LARGE SCALE GENOMIC DNA]</scope>
    <source>
        <strain evidence="2">DAOM197198w</strain>
    </source>
</reference>